<dbReference type="OrthoDB" id="9802050at2"/>
<dbReference type="SUPFAM" id="SSF53187">
    <property type="entry name" value="Zn-dependent exopeptidases"/>
    <property type="match status" value="1"/>
</dbReference>
<reference evidence="1 2" key="1">
    <citation type="submission" date="2015-11" db="EMBL/GenBank/DDBJ databases">
        <title>A Two-component Flavoprotein Monooxygenase System MeaXY Responsible for para-Hydroxylation of 2-Methyl-6-ethylaniline and 2,6-Diethylaniline in Sphingobium baderi DE-13.</title>
        <authorList>
            <person name="Cheng M."/>
            <person name="Meng Q."/>
            <person name="Yang Y."/>
            <person name="Chu C."/>
            <person name="Yan X."/>
            <person name="He J."/>
            <person name="Li S."/>
        </authorList>
    </citation>
    <scope>NUCLEOTIDE SEQUENCE [LARGE SCALE GENOMIC DNA]</scope>
    <source>
        <strain evidence="1 2">DE-13</strain>
    </source>
</reference>
<accession>A0A0S3F3E0</accession>
<dbReference type="RefSeq" id="WP_062068112.1">
    <property type="nucleotide sequence ID" value="NZ_CP013264.1"/>
</dbReference>
<sequence length="297" mass="32366">MDHFLPPRPVENNPAFDRYGSDVPAHPIVLSIPHAGRSYDSDLLARARVGPEVLRRLEDRWADLLALPLIERGYSVVVARAPRAMIDLNRHEREVDPGMVTGLPREMALRTSQKLRGGLGLIPRRLAGAAELWRGPLPWAEVARRIDTVHRPYHAVLDRLLKAARDAHGHAILIDLHSMPPLPPTAAGQMSPSLVLGDRFGQTAAARLTTLAGDVAAGHGFLAAQNHPYAGDHMIERHGKPAHAIHALQVEIDRAFYLDIALEQPGPGLARMQALVSALAEALANDLPRADFAMAAE</sequence>
<dbReference type="Gene3D" id="3.40.630.40">
    <property type="entry name" value="Zn-dependent exopeptidases"/>
    <property type="match status" value="1"/>
</dbReference>
<keyword evidence="2" id="KW-1185">Reference proteome</keyword>
<dbReference type="KEGG" id="sbd:ATN00_19790"/>
<dbReference type="InterPro" id="IPR007709">
    <property type="entry name" value="N-FG_amidohydro"/>
</dbReference>
<dbReference type="STRING" id="1332080.ATN00_19790"/>
<dbReference type="Proteomes" id="UP000056968">
    <property type="component" value="Chromosome"/>
</dbReference>
<gene>
    <name evidence="1" type="ORF">ATN00_19790</name>
</gene>
<dbReference type="AlphaFoldDB" id="A0A0S3F3E0"/>
<evidence type="ECO:0000313" key="1">
    <source>
        <dbReference type="EMBL" id="ALR22219.1"/>
    </source>
</evidence>
<protein>
    <submittedName>
        <fullName evidence="1">N-formylglutamate amidohydrolase</fullName>
    </submittedName>
</protein>
<organism evidence="1 2">
    <name type="scientific">Sphingobium baderi</name>
    <dbReference type="NCBI Taxonomy" id="1332080"/>
    <lineage>
        <taxon>Bacteria</taxon>
        <taxon>Pseudomonadati</taxon>
        <taxon>Pseudomonadota</taxon>
        <taxon>Alphaproteobacteria</taxon>
        <taxon>Sphingomonadales</taxon>
        <taxon>Sphingomonadaceae</taxon>
        <taxon>Sphingobium</taxon>
    </lineage>
</organism>
<dbReference type="EMBL" id="CP013264">
    <property type="protein sequence ID" value="ALR22219.1"/>
    <property type="molecule type" value="Genomic_DNA"/>
</dbReference>
<dbReference type="Pfam" id="PF05013">
    <property type="entry name" value="FGase"/>
    <property type="match status" value="1"/>
</dbReference>
<name>A0A0S3F3E0_9SPHN</name>
<proteinExistence type="predicted"/>
<keyword evidence="1" id="KW-0378">Hydrolase</keyword>
<evidence type="ECO:0000313" key="2">
    <source>
        <dbReference type="Proteomes" id="UP000056968"/>
    </source>
</evidence>
<dbReference type="GO" id="GO:0016787">
    <property type="term" value="F:hydrolase activity"/>
    <property type="evidence" value="ECO:0007669"/>
    <property type="project" value="UniProtKB-KW"/>
</dbReference>